<evidence type="ECO:0000313" key="1">
    <source>
        <dbReference type="EMBL" id="QDV22474.1"/>
    </source>
</evidence>
<reference evidence="1 2" key="1">
    <citation type="submission" date="2019-02" db="EMBL/GenBank/DDBJ databases">
        <title>Deep-cultivation of Planctomycetes and their phenomic and genomic characterization uncovers novel biology.</title>
        <authorList>
            <person name="Wiegand S."/>
            <person name="Jogler M."/>
            <person name="Boedeker C."/>
            <person name="Pinto D."/>
            <person name="Vollmers J."/>
            <person name="Rivas-Marin E."/>
            <person name="Kohn T."/>
            <person name="Peeters S.H."/>
            <person name="Heuer A."/>
            <person name="Rast P."/>
            <person name="Oberbeckmann S."/>
            <person name="Bunk B."/>
            <person name="Jeske O."/>
            <person name="Meyerdierks A."/>
            <person name="Storesund J.E."/>
            <person name="Kallscheuer N."/>
            <person name="Luecker S."/>
            <person name="Lage O.M."/>
            <person name="Pohl T."/>
            <person name="Merkel B.J."/>
            <person name="Hornburger P."/>
            <person name="Mueller R.-W."/>
            <person name="Bruemmer F."/>
            <person name="Labrenz M."/>
            <person name="Spormann A.M."/>
            <person name="Op den Camp H."/>
            <person name="Overmann J."/>
            <person name="Amann R."/>
            <person name="Jetten M.S.M."/>
            <person name="Mascher T."/>
            <person name="Medema M.H."/>
            <person name="Devos D.P."/>
            <person name="Kaster A.-K."/>
            <person name="Ovreas L."/>
            <person name="Rohde M."/>
            <person name="Galperin M.Y."/>
            <person name="Jogler C."/>
        </authorList>
    </citation>
    <scope>NUCLEOTIDE SEQUENCE [LARGE SCALE GENOMIC DNA]</scope>
    <source>
        <strain evidence="1 2">Q31a</strain>
    </source>
</reference>
<gene>
    <name evidence="1" type="ORF">Q31a_07590</name>
</gene>
<dbReference type="KEGG" id="ahel:Q31a_07590"/>
<sequence length="44" mass="5125" precursor="true">MIFEPFRLTLIGRLTKLDACDVLPLKYQPRLKYTRVCSPEKVTA</sequence>
<evidence type="ECO:0000313" key="2">
    <source>
        <dbReference type="Proteomes" id="UP000318017"/>
    </source>
</evidence>
<protein>
    <submittedName>
        <fullName evidence="1">Uncharacterized protein</fullName>
    </submittedName>
</protein>
<accession>A0A518G1N5</accession>
<name>A0A518G1N5_9BACT</name>
<proteinExistence type="predicted"/>
<keyword evidence="2" id="KW-1185">Reference proteome</keyword>
<dbReference type="Proteomes" id="UP000318017">
    <property type="component" value="Chromosome"/>
</dbReference>
<dbReference type="AlphaFoldDB" id="A0A518G1N5"/>
<organism evidence="1 2">
    <name type="scientific">Aureliella helgolandensis</name>
    <dbReference type="NCBI Taxonomy" id="2527968"/>
    <lineage>
        <taxon>Bacteria</taxon>
        <taxon>Pseudomonadati</taxon>
        <taxon>Planctomycetota</taxon>
        <taxon>Planctomycetia</taxon>
        <taxon>Pirellulales</taxon>
        <taxon>Pirellulaceae</taxon>
        <taxon>Aureliella</taxon>
    </lineage>
</organism>
<dbReference type="EMBL" id="CP036298">
    <property type="protein sequence ID" value="QDV22474.1"/>
    <property type="molecule type" value="Genomic_DNA"/>
</dbReference>